<evidence type="ECO:0000256" key="1">
    <source>
        <dbReference type="SAM" id="Phobius"/>
    </source>
</evidence>
<proteinExistence type="predicted"/>
<dbReference type="OrthoDB" id="9786302at2"/>
<organism evidence="2 3">
    <name type="scientific">Calidithermus roseus</name>
    <dbReference type="NCBI Taxonomy" id="1644118"/>
    <lineage>
        <taxon>Bacteria</taxon>
        <taxon>Thermotogati</taxon>
        <taxon>Deinococcota</taxon>
        <taxon>Deinococci</taxon>
        <taxon>Thermales</taxon>
        <taxon>Thermaceae</taxon>
        <taxon>Calidithermus</taxon>
    </lineage>
</organism>
<feature type="transmembrane region" description="Helical" evidence="1">
    <location>
        <begin position="12"/>
        <end position="31"/>
    </location>
</feature>
<keyword evidence="3" id="KW-1185">Reference proteome</keyword>
<feature type="transmembrane region" description="Helical" evidence="1">
    <location>
        <begin position="85"/>
        <end position="104"/>
    </location>
</feature>
<evidence type="ECO:0000313" key="3">
    <source>
        <dbReference type="Proteomes" id="UP000265341"/>
    </source>
</evidence>
<evidence type="ECO:0008006" key="4">
    <source>
        <dbReference type="Google" id="ProtNLM"/>
    </source>
</evidence>
<comment type="caution">
    <text evidence="2">The sequence shown here is derived from an EMBL/GenBank/DDBJ whole genome shotgun (WGS) entry which is preliminary data.</text>
</comment>
<gene>
    <name evidence="2" type="ORF">Mrose_00462</name>
</gene>
<keyword evidence="1" id="KW-1133">Transmembrane helix</keyword>
<dbReference type="Proteomes" id="UP000265341">
    <property type="component" value="Unassembled WGS sequence"/>
</dbReference>
<dbReference type="EMBL" id="QWLA01000004">
    <property type="protein sequence ID" value="RIH89322.1"/>
    <property type="molecule type" value="Genomic_DNA"/>
</dbReference>
<sequence>MDSYLLLKSLHVLGAVIFLGNILVTALWKVLADRTQNPAIVAYAQRLVTVTDFAFTALGVGLIIVTGELMAGRWEGAAWVGWGRALFVASGVIWLVALIPIQIAQARMARAFAQQASIPASYWRLAKLWGVFGIIATALPLLNLYFMVFKPS</sequence>
<dbReference type="AlphaFoldDB" id="A0A399F385"/>
<keyword evidence="1" id="KW-0812">Transmembrane</keyword>
<reference evidence="2 3" key="1">
    <citation type="submission" date="2018-08" db="EMBL/GenBank/DDBJ databases">
        <title>Meiothermus roseus NBRC 110900 genome sequencing project.</title>
        <authorList>
            <person name="Da Costa M.S."/>
            <person name="Albuquerque L."/>
            <person name="Raposo P."/>
            <person name="Froufe H.J.C."/>
            <person name="Barroso C.S."/>
            <person name="Egas C."/>
        </authorList>
    </citation>
    <scope>NUCLEOTIDE SEQUENCE [LARGE SCALE GENOMIC DNA]</scope>
    <source>
        <strain evidence="2 3">NBRC 110900</strain>
    </source>
</reference>
<dbReference type="RefSeq" id="WP_119275812.1">
    <property type="nucleotide sequence ID" value="NZ_QWLA01000004.1"/>
</dbReference>
<keyword evidence="1" id="KW-0472">Membrane</keyword>
<dbReference type="Pfam" id="PF10027">
    <property type="entry name" value="DUF2269"/>
    <property type="match status" value="1"/>
</dbReference>
<evidence type="ECO:0000313" key="2">
    <source>
        <dbReference type="EMBL" id="RIH89322.1"/>
    </source>
</evidence>
<feature type="transmembrane region" description="Helical" evidence="1">
    <location>
        <begin position="125"/>
        <end position="148"/>
    </location>
</feature>
<name>A0A399F385_9DEIN</name>
<dbReference type="InterPro" id="IPR018729">
    <property type="entry name" value="DUF2269_transmembrane"/>
</dbReference>
<accession>A0A399F385</accession>
<feature type="transmembrane region" description="Helical" evidence="1">
    <location>
        <begin position="43"/>
        <end position="65"/>
    </location>
</feature>
<protein>
    <recommendedName>
        <fullName evidence="4">Integral membrane protein</fullName>
    </recommendedName>
</protein>